<accession>A0A5P1E6E5</accession>
<dbReference type="Gramene" id="ONK58211">
    <property type="protein sequence ID" value="ONK58211"/>
    <property type="gene ID" value="A4U43_C09F9630"/>
</dbReference>
<dbReference type="AlphaFoldDB" id="A0A5P1E6E5"/>
<dbReference type="Pfam" id="PF07059">
    <property type="entry name" value="EDR2_C"/>
    <property type="match status" value="1"/>
</dbReference>
<reference evidence="3" key="1">
    <citation type="journal article" date="2017" name="Nat. Commun.">
        <title>The asparagus genome sheds light on the origin and evolution of a young Y chromosome.</title>
        <authorList>
            <person name="Harkess A."/>
            <person name="Zhou J."/>
            <person name="Xu C."/>
            <person name="Bowers J.E."/>
            <person name="Van der Hulst R."/>
            <person name="Ayyampalayam S."/>
            <person name="Mercati F."/>
            <person name="Riccardi P."/>
            <person name="McKain M.R."/>
            <person name="Kakrana A."/>
            <person name="Tang H."/>
            <person name="Ray J."/>
            <person name="Groenendijk J."/>
            <person name="Arikit S."/>
            <person name="Mathioni S.M."/>
            <person name="Nakano M."/>
            <person name="Shan H."/>
            <person name="Telgmann-Rauber A."/>
            <person name="Kanno A."/>
            <person name="Yue Z."/>
            <person name="Chen H."/>
            <person name="Li W."/>
            <person name="Chen Y."/>
            <person name="Xu X."/>
            <person name="Zhang Y."/>
            <person name="Luo S."/>
            <person name="Chen H."/>
            <person name="Gao J."/>
            <person name="Mao Z."/>
            <person name="Pires J.C."/>
            <person name="Luo M."/>
            <person name="Kudrna D."/>
            <person name="Wing R.A."/>
            <person name="Meyers B.C."/>
            <person name="Yi K."/>
            <person name="Kong H."/>
            <person name="Lavrijsen P."/>
            <person name="Sunseri F."/>
            <person name="Falavigna A."/>
            <person name="Ye Y."/>
            <person name="Leebens-Mack J.H."/>
            <person name="Chen G."/>
        </authorList>
    </citation>
    <scope>NUCLEOTIDE SEQUENCE [LARGE SCALE GENOMIC DNA]</scope>
    <source>
        <strain evidence="3">cv. DH0086</strain>
    </source>
</reference>
<dbReference type="PANTHER" id="PTHR12136:SF91">
    <property type="entry name" value="PROTEIN ENHANCED DISEASE RESISTANCE 2-LIKE"/>
    <property type="match status" value="1"/>
</dbReference>
<evidence type="ECO:0000259" key="1">
    <source>
        <dbReference type="Pfam" id="PF07059"/>
    </source>
</evidence>
<evidence type="ECO:0000313" key="3">
    <source>
        <dbReference type="Proteomes" id="UP000243459"/>
    </source>
</evidence>
<sequence>MIDMRFVVEAQEEEELPERLIGAVRIAQMELSSATFLETPAAAPKAAVAGKGTAKHVNVMGSQCLHVTPGKTHRWPRHRYDWGIHVYIFIKVVLEEREAINIKALQRESEMLRAGLVGSLPTLSKHML</sequence>
<feature type="domain" description="Protein ENHANCED DISEASE RESISTANCE 2 C-terminal" evidence="1">
    <location>
        <begin position="2"/>
        <end position="30"/>
    </location>
</feature>
<dbReference type="InterPro" id="IPR045096">
    <property type="entry name" value="EDR2-like"/>
</dbReference>
<name>A0A5P1E6E5_ASPOF</name>
<dbReference type="InterPro" id="IPR009769">
    <property type="entry name" value="EDR2_C"/>
</dbReference>
<dbReference type="PANTHER" id="PTHR12136">
    <property type="entry name" value="ENHANCED DISEASE RESISTANCE-RELATED"/>
    <property type="match status" value="1"/>
</dbReference>
<dbReference type="EMBL" id="CM007389">
    <property type="protein sequence ID" value="ONK58211.1"/>
    <property type="molecule type" value="Genomic_DNA"/>
</dbReference>
<protein>
    <recommendedName>
        <fullName evidence="1">Protein ENHANCED DISEASE RESISTANCE 2 C-terminal domain-containing protein</fullName>
    </recommendedName>
</protein>
<organism evidence="2 3">
    <name type="scientific">Asparagus officinalis</name>
    <name type="common">Garden asparagus</name>
    <dbReference type="NCBI Taxonomy" id="4686"/>
    <lineage>
        <taxon>Eukaryota</taxon>
        <taxon>Viridiplantae</taxon>
        <taxon>Streptophyta</taxon>
        <taxon>Embryophyta</taxon>
        <taxon>Tracheophyta</taxon>
        <taxon>Spermatophyta</taxon>
        <taxon>Magnoliopsida</taxon>
        <taxon>Liliopsida</taxon>
        <taxon>Asparagales</taxon>
        <taxon>Asparagaceae</taxon>
        <taxon>Asparagoideae</taxon>
        <taxon>Asparagus</taxon>
    </lineage>
</organism>
<proteinExistence type="predicted"/>
<dbReference type="Proteomes" id="UP000243459">
    <property type="component" value="Chromosome 9"/>
</dbReference>
<evidence type="ECO:0000313" key="2">
    <source>
        <dbReference type="EMBL" id="ONK58211.1"/>
    </source>
</evidence>
<gene>
    <name evidence="2" type="ORF">A4U43_C09F9630</name>
</gene>
<keyword evidence="3" id="KW-1185">Reference proteome</keyword>